<feature type="domain" description="HTH myb-type" evidence="9">
    <location>
        <begin position="37"/>
        <end position="90"/>
    </location>
</feature>
<dbReference type="PANTHER" id="PTHR47214">
    <property type="entry name" value="PROTEIN ROUGH SHEATH 2 HOMOLOG"/>
    <property type="match status" value="1"/>
</dbReference>
<dbReference type="InterPro" id="IPR017930">
    <property type="entry name" value="Myb_dom"/>
</dbReference>
<dbReference type="SMART" id="SM00717">
    <property type="entry name" value="SANT"/>
    <property type="match status" value="2"/>
</dbReference>
<feature type="region of interest" description="Disordered" evidence="7">
    <location>
        <begin position="1"/>
        <end position="37"/>
    </location>
</feature>
<dbReference type="GO" id="GO:0003677">
    <property type="term" value="F:DNA binding"/>
    <property type="evidence" value="ECO:0007669"/>
    <property type="project" value="UniProtKB-KW"/>
</dbReference>
<name>A0A922E8A6_CARIL</name>
<feature type="domain" description="Myb-like" evidence="8">
    <location>
        <begin position="32"/>
        <end position="86"/>
    </location>
</feature>
<dbReference type="PROSITE" id="PS50090">
    <property type="entry name" value="MYB_LIKE"/>
    <property type="match status" value="1"/>
</dbReference>
<feature type="compositionally biased region" description="Basic and acidic residues" evidence="7">
    <location>
        <begin position="8"/>
        <end position="17"/>
    </location>
</feature>
<evidence type="ECO:0000256" key="2">
    <source>
        <dbReference type="ARBA" id="ARBA00022737"/>
    </source>
</evidence>
<comment type="caution">
    <text evidence="10">The sequence shown here is derived from an EMBL/GenBank/DDBJ whole genome shotgun (WGS) entry which is preliminary data.</text>
</comment>
<evidence type="ECO:0000313" key="11">
    <source>
        <dbReference type="Proteomes" id="UP000811246"/>
    </source>
</evidence>
<dbReference type="FunFam" id="1.10.10.60:FF:000449">
    <property type="entry name" value="MYB-related transcription factor"/>
    <property type="match status" value="1"/>
</dbReference>
<evidence type="ECO:0000256" key="4">
    <source>
        <dbReference type="ARBA" id="ARBA00023125"/>
    </source>
</evidence>
<sequence length="240" mass="27459">MPLPLKTGCRDREREKGATSSDPGHLKSRNGVEMKERQRWQPVEDALLRAYIKQYGPKEWNLVSVRMGQPLHRDPKFCLERWKNYLKPGLKKGSLTTEKQSLVVSLQAKYDNKCKKIVAEVPGRTPKRLGKWWEVFKEKQLKQQQQNQKKKNGSNAPEYADCTDANIPVVESPEKAAHCTNQTANCTGNDKTPLDHDHDESKTRLSDWATFDRLVASQLNGQQEAAKQLASDIFNYNNII</sequence>
<dbReference type="PROSITE" id="PS51294">
    <property type="entry name" value="HTH_MYB"/>
    <property type="match status" value="2"/>
</dbReference>
<evidence type="ECO:0000256" key="6">
    <source>
        <dbReference type="ARBA" id="ARBA00023242"/>
    </source>
</evidence>
<dbReference type="AlphaFoldDB" id="A0A922E8A6"/>
<dbReference type="GO" id="GO:0005634">
    <property type="term" value="C:nucleus"/>
    <property type="evidence" value="ECO:0007669"/>
    <property type="project" value="UniProtKB-SubCell"/>
</dbReference>
<feature type="domain" description="HTH myb-type" evidence="9">
    <location>
        <begin position="91"/>
        <end position="141"/>
    </location>
</feature>
<protein>
    <submittedName>
        <fullName evidence="10">Uncharacterized protein</fullName>
    </submittedName>
</protein>
<dbReference type="Pfam" id="PF13921">
    <property type="entry name" value="Myb_DNA-bind_6"/>
    <property type="match status" value="1"/>
</dbReference>
<evidence type="ECO:0000313" key="10">
    <source>
        <dbReference type="EMBL" id="KAG6698719.1"/>
    </source>
</evidence>
<dbReference type="InterPro" id="IPR001005">
    <property type="entry name" value="SANT/Myb"/>
</dbReference>
<dbReference type="GO" id="GO:0006355">
    <property type="term" value="P:regulation of DNA-templated transcription"/>
    <property type="evidence" value="ECO:0007669"/>
    <property type="project" value="UniProtKB-ARBA"/>
</dbReference>
<evidence type="ECO:0000259" key="9">
    <source>
        <dbReference type="PROSITE" id="PS51294"/>
    </source>
</evidence>
<dbReference type="Proteomes" id="UP000811246">
    <property type="component" value="Chromosome 8"/>
</dbReference>
<keyword evidence="4" id="KW-0238">DNA-binding</keyword>
<dbReference type="CDD" id="cd00167">
    <property type="entry name" value="SANT"/>
    <property type="match status" value="1"/>
</dbReference>
<comment type="subcellular location">
    <subcellularLocation>
        <location evidence="1">Nucleus</location>
    </subcellularLocation>
</comment>
<keyword evidence="2" id="KW-0677">Repeat</keyword>
<organism evidence="10 11">
    <name type="scientific">Carya illinoinensis</name>
    <name type="common">Pecan</name>
    <dbReference type="NCBI Taxonomy" id="32201"/>
    <lineage>
        <taxon>Eukaryota</taxon>
        <taxon>Viridiplantae</taxon>
        <taxon>Streptophyta</taxon>
        <taxon>Embryophyta</taxon>
        <taxon>Tracheophyta</taxon>
        <taxon>Spermatophyta</taxon>
        <taxon>Magnoliopsida</taxon>
        <taxon>eudicotyledons</taxon>
        <taxon>Gunneridae</taxon>
        <taxon>Pentapetalae</taxon>
        <taxon>rosids</taxon>
        <taxon>fabids</taxon>
        <taxon>Fagales</taxon>
        <taxon>Juglandaceae</taxon>
        <taxon>Carya</taxon>
    </lineage>
</organism>
<dbReference type="PANTHER" id="PTHR47214:SF1">
    <property type="entry name" value="PROTEIN ROUGH SHEATH 2 HOMOLOG"/>
    <property type="match status" value="1"/>
</dbReference>
<evidence type="ECO:0000256" key="3">
    <source>
        <dbReference type="ARBA" id="ARBA00023015"/>
    </source>
</evidence>
<keyword evidence="3" id="KW-0805">Transcription regulation</keyword>
<dbReference type="InterPro" id="IPR052844">
    <property type="entry name" value="Leaf_Dev_Regulator"/>
</dbReference>
<evidence type="ECO:0000256" key="7">
    <source>
        <dbReference type="SAM" id="MobiDB-lite"/>
    </source>
</evidence>
<evidence type="ECO:0000256" key="1">
    <source>
        <dbReference type="ARBA" id="ARBA00004123"/>
    </source>
</evidence>
<evidence type="ECO:0000259" key="8">
    <source>
        <dbReference type="PROSITE" id="PS50090"/>
    </source>
</evidence>
<evidence type="ECO:0000256" key="5">
    <source>
        <dbReference type="ARBA" id="ARBA00023163"/>
    </source>
</evidence>
<dbReference type="EMBL" id="CM031832">
    <property type="protein sequence ID" value="KAG6698719.1"/>
    <property type="molecule type" value="Genomic_DNA"/>
</dbReference>
<gene>
    <name evidence="10" type="ORF">I3842_08G033300</name>
</gene>
<keyword evidence="5" id="KW-0804">Transcription</keyword>
<keyword evidence="6" id="KW-0539">Nucleus</keyword>
<accession>A0A922E8A6</accession>
<reference evidence="10" key="1">
    <citation type="submission" date="2021-01" db="EMBL/GenBank/DDBJ databases">
        <authorList>
            <person name="Lovell J.T."/>
            <person name="Bentley N."/>
            <person name="Bhattarai G."/>
            <person name="Jenkins J.W."/>
            <person name="Sreedasyam A."/>
            <person name="Alarcon Y."/>
            <person name="Bock C."/>
            <person name="Boston L."/>
            <person name="Carlson J."/>
            <person name="Cervantes K."/>
            <person name="Clermont K."/>
            <person name="Krom N."/>
            <person name="Kubenka K."/>
            <person name="Mamidi S."/>
            <person name="Mattison C."/>
            <person name="Monteros M."/>
            <person name="Pisani C."/>
            <person name="Plott C."/>
            <person name="Rajasekar S."/>
            <person name="Rhein H.S."/>
            <person name="Rohla C."/>
            <person name="Song M."/>
            <person name="Hilaire R.S."/>
            <person name="Shu S."/>
            <person name="Wells L."/>
            <person name="Wang X."/>
            <person name="Webber J."/>
            <person name="Heerema R.J."/>
            <person name="Klein P."/>
            <person name="Conner P."/>
            <person name="Grauke L."/>
            <person name="Grimwood J."/>
            <person name="Schmutz J."/>
            <person name="Randall J.J."/>
        </authorList>
    </citation>
    <scope>NUCLEOTIDE SEQUENCE</scope>
    <source>
        <tissue evidence="10">Leaf</tissue>
    </source>
</reference>
<proteinExistence type="predicted"/>